<comment type="caution">
    <text evidence="2">The sequence shown here is derived from an EMBL/GenBank/DDBJ whole genome shotgun (WGS) entry which is preliminary data.</text>
</comment>
<accession>A0A556S9B8</accession>
<keyword evidence="1" id="KW-0732">Signal</keyword>
<sequence>MINLKKVLFIMMVFFSNFALANYTIYEGTIGKNKVELYFDAFYDNDINIIYLNNDSFEPKQLDNIHNAQIENGLVFNVPKTNFGEDFIDTIVIKNIDFNKDRSIILNQNLEGYSKKYGDFKLVRKFDYEFTYNDDNNLKLKNNIEFEKEEIIQRESTKDYYFKTLVSKKKGEFLKVVGINVYRKKDGSLLQTINDLKDFGFLSFTSIYTNRDANFDGKDNDFYISKSKESINDSNVIDAYFSYDEKQNKFVYLNLTGRFITFDSDKKTAKKEKICPIKTAMTRATITDLYEYSDDKKYTLTNSKCELIKYSENGEKILLSRACNKKEKLFCQKASELLIDEYAD</sequence>
<dbReference type="AlphaFoldDB" id="A0A556S9B8"/>
<evidence type="ECO:0000256" key="1">
    <source>
        <dbReference type="SAM" id="SignalP"/>
    </source>
</evidence>
<feature type="signal peptide" evidence="1">
    <location>
        <begin position="1"/>
        <end position="21"/>
    </location>
</feature>
<dbReference type="EMBL" id="VMHM01000015">
    <property type="protein sequence ID" value="TSJ97698.1"/>
    <property type="molecule type" value="Genomic_DNA"/>
</dbReference>
<dbReference type="RefSeq" id="WP_144092825.1">
    <property type="nucleotide sequence ID" value="NZ_VMHM01000015.1"/>
</dbReference>
<protein>
    <submittedName>
        <fullName evidence="2">Uncharacterized protein</fullName>
    </submittedName>
</protein>
<gene>
    <name evidence="2" type="ORF">FPQ15_11390</name>
</gene>
<feature type="chain" id="PRO_5021874735" evidence="1">
    <location>
        <begin position="22"/>
        <end position="344"/>
    </location>
</feature>
<reference evidence="2 3" key="1">
    <citation type="submission" date="2019-07" db="EMBL/GenBank/DDBJ databases">
        <title>Gilliamella genomes.</title>
        <authorList>
            <person name="Zheng H."/>
        </authorList>
    </citation>
    <scope>NUCLEOTIDE SEQUENCE [LARGE SCALE GENOMIC DNA]</scope>
    <source>
        <strain evidence="2 3">W8127</strain>
    </source>
</reference>
<dbReference type="Proteomes" id="UP000319483">
    <property type="component" value="Unassembled WGS sequence"/>
</dbReference>
<name>A0A556S9B8_9GAMM</name>
<organism evidence="2 3">
    <name type="scientific">Gilliamella apicola</name>
    <dbReference type="NCBI Taxonomy" id="1196095"/>
    <lineage>
        <taxon>Bacteria</taxon>
        <taxon>Pseudomonadati</taxon>
        <taxon>Pseudomonadota</taxon>
        <taxon>Gammaproteobacteria</taxon>
        <taxon>Orbales</taxon>
        <taxon>Orbaceae</taxon>
        <taxon>Gilliamella</taxon>
    </lineage>
</organism>
<proteinExistence type="predicted"/>
<evidence type="ECO:0000313" key="3">
    <source>
        <dbReference type="Proteomes" id="UP000319483"/>
    </source>
</evidence>
<evidence type="ECO:0000313" key="2">
    <source>
        <dbReference type="EMBL" id="TSJ97698.1"/>
    </source>
</evidence>